<dbReference type="Proteomes" id="UP001454036">
    <property type="component" value="Unassembled WGS sequence"/>
</dbReference>
<proteinExistence type="predicted"/>
<evidence type="ECO:0000256" key="1">
    <source>
        <dbReference type="SAM" id="MobiDB-lite"/>
    </source>
</evidence>
<evidence type="ECO:0000313" key="2">
    <source>
        <dbReference type="EMBL" id="GAA0154876.1"/>
    </source>
</evidence>
<dbReference type="AlphaFoldDB" id="A0AAV3PUX7"/>
<gene>
    <name evidence="2" type="ORF">LIER_12728</name>
</gene>
<sequence length="84" mass="9482">MDRSKTSHERPRASPREVDGMTYATYSYPRQSADELQPHQPCHPAPSRSCPARSDTTGAKSSYAQCRKERKVYTLGKLVEKPIT</sequence>
<feature type="region of interest" description="Disordered" evidence="1">
    <location>
        <begin position="29"/>
        <end position="63"/>
    </location>
</feature>
<name>A0AAV3PUX7_LITER</name>
<organism evidence="2 3">
    <name type="scientific">Lithospermum erythrorhizon</name>
    <name type="common">Purple gromwell</name>
    <name type="synonym">Lithospermum officinale var. erythrorhizon</name>
    <dbReference type="NCBI Taxonomy" id="34254"/>
    <lineage>
        <taxon>Eukaryota</taxon>
        <taxon>Viridiplantae</taxon>
        <taxon>Streptophyta</taxon>
        <taxon>Embryophyta</taxon>
        <taxon>Tracheophyta</taxon>
        <taxon>Spermatophyta</taxon>
        <taxon>Magnoliopsida</taxon>
        <taxon>eudicotyledons</taxon>
        <taxon>Gunneridae</taxon>
        <taxon>Pentapetalae</taxon>
        <taxon>asterids</taxon>
        <taxon>lamiids</taxon>
        <taxon>Boraginales</taxon>
        <taxon>Boraginaceae</taxon>
        <taxon>Boraginoideae</taxon>
        <taxon>Lithospermeae</taxon>
        <taxon>Lithospermum</taxon>
    </lineage>
</organism>
<accession>A0AAV3PUX7</accession>
<comment type="caution">
    <text evidence="2">The sequence shown here is derived from an EMBL/GenBank/DDBJ whole genome shotgun (WGS) entry which is preliminary data.</text>
</comment>
<reference evidence="2 3" key="1">
    <citation type="submission" date="2024-01" db="EMBL/GenBank/DDBJ databases">
        <title>The complete chloroplast genome sequence of Lithospermum erythrorhizon: insights into the phylogenetic relationship among Boraginaceae species and the maternal lineages of purple gromwells.</title>
        <authorList>
            <person name="Okada T."/>
            <person name="Watanabe K."/>
        </authorList>
    </citation>
    <scope>NUCLEOTIDE SEQUENCE [LARGE SCALE GENOMIC DNA]</scope>
</reference>
<protein>
    <submittedName>
        <fullName evidence="2">Uncharacterized protein</fullName>
    </submittedName>
</protein>
<feature type="compositionally biased region" description="Polar residues" evidence="1">
    <location>
        <begin position="54"/>
        <end position="63"/>
    </location>
</feature>
<evidence type="ECO:0000313" key="3">
    <source>
        <dbReference type="Proteomes" id="UP001454036"/>
    </source>
</evidence>
<dbReference type="EMBL" id="BAABME010002491">
    <property type="protein sequence ID" value="GAA0154876.1"/>
    <property type="molecule type" value="Genomic_DNA"/>
</dbReference>
<keyword evidence="3" id="KW-1185">Reference proteome</keyword>